<keyword evidence="3" id="KW-0106">Calcium</keyword>
<evidence type="ECO:0000313" key="7">
    <source>
        <dbReference type="EMBL" id="PRP87611.1"/>
    </source>
</evidence>
<dbReference type="FunFam" id="1.10.238.10:FF:000001">
    <property type="entry name" value="Calmodulin 1"/>
    <property type="match status" value="1"/>
</dbReference>
<keyword evidence="5" id="KW-0505">Motor protein</keyword>
<reference evidence="7 8" key="1">
    <citation type="journal article" date="2018" name="Genome Biol. Evol.">
        <title>Multiple Roots of Fruiting Body Formation in Amoebozoa.</title>
        <authorList>
            <person name="Hillmann F."/>
            <person name="Forbes G."/>
            <person name="Novohradska S."/>
            <person name="Ferling I."/>
            <person name="Riege K."/>
            <person name="Groth M."/>
            <person name="Westermann M."/>
            <person name="Marz M."/>
            <person name="Spaller T."/>
            <person name="Winckler T."/>
            <person name="Schaap P."/>
            <person name="Glockner G."/>
        </authorList>
    </citation>
    <scope>NUCLEOTIDE SEQUENCE [LARGE SCALE GENOMIC DNA]</scope>
    <source>
        <strain evidence="7 8">Jena</strain>
    </source>
</reference>
<name>A0A2P6NUH5_9EUKA</name>
<dbReference type="STRING" id="1890364.A0A2P6NUH5"/>
<dbReference type="Pfam" id="PF13202">
    <property type="entry name" value="EF-hand_5"/>
    <property type="match status" value="1"/>
</dbReference>
<dbReference type="Pfam" id="PF13499">
    <property type="entry name" value="EF-hand_7"/>
    <property type="match status" value="1"/>
</dbReference>
<dbReference type="InParanoid" id="A0A2P6NUH5"/>
<evidence type="ECO:0000259" key="6">
    <source>
        <dbReference type="PROSITE" id="PS50222"/>
    </source>
</evidence>
<gene>
    <name evidence="7" type="ORF">PROFUN_04638</name>
</gene>
<keyword evidence="8" id="KW-1185">Reference proteome</keyword>
<evidence type="ECO:0000256" key="4">
    <source>
        <dbReference type="ARBA" id="ARBA00023123"/>
    </source>
</evidence>
<evidence type="ECO:0000256" key="3">
    <source>
        <dbReference type="ARBA" id="ARBA00022837"/>
    </source>
</evidence>
<dbReference type="OrthoDB" id="191686at2759"/>
<dbReference type="CDD" id="cd00051">
    <property type="entry name" value="EFh"/>
    <property type="match status" value="1"/>
</dbReference>
<dbReference type="FunCoup" id="A0A2P6NUH5">
    <property type="interactions" value="1"/>
</dbReference>
<accession>A0A2P6NUH5</accession>
<sequence length="182" mass="20951">MGANTSSLTLSEIEYLQKYSDFSQMEIKRLYSRFRKLDRDFSGRISTESFMNIPELAMNPLAPRIIACFDSNFDDQISFKQFVEVLSVFNSGGKREDKIKLLFNAYDIKGDHFIDSEELEEIMKMMVGSHLSEDEIKKIVDDTIKAADKDGDGKISYEEFEQSLADSDIEKRMSLQVLKPKI</sequence>
<dbReference type="PROSITE" id="PS00018">
    <property type="entry name" value="EF_HAND_1"/>
    <property type="match status" value="1"/>
</dbReference>
<proteinExistence type="predicted"/>
<evidence type="ECO:0000256" key="5">
    <source>
        <dbReference type="ARBA" id="ARBA00023175"/>
    </source>
</evidence>
<protein>
    <submittedName>
        <fullName evidence="7">Calcineurin regulatory subunit B</fullName>
    </submittedName>
</protein>
<dbReference type="Proteomes" id="UP000241769">
    <property type="component" value="Unassembled WGS sequence"/>
</dbReference>
<feature type="domain" description="EF-hand" evidence="6">
    <location>
        <begin position="135"/>
        <end position="170"/>
    </location>
</feature>
<dbReference type="PROSITE" id="PS50222">
    <property type="entry name" value="EF_HAND_2"/>
    <property type="match status" value="3"/>
</dbReference>
<feature type="domain" description="EF-hand" evidence="6">
    <location>
        <begin position="94"/>
        <end position="129"/>
    </location>
</feature>
<evidence type="ECO:0000313" key="8">
    <source>
        <dbReference type="Proteomes" id="UP000241769"/>
    </source>
</evidence>
<dbReference type="GO" id="GO:0016459">
    <property type="term" value="C:myosin complex"/>
    <property type="evidence" value="ECO:0007669"/>
    <property type="project" value="UniProtKB-KW"/>
</dbReference>
<dbReference type="PRINTS" id="PR01697">
    <property type="entry name" value="PARVALBUMIN"/>
</dbReference>
<dbReference type="GO" id="GO:0005509">
    <property type="term" value="F:calcium ion binding"/>
    <property type="evidence" value="ECO:0007669"/>
    <property type="project" value="InterPro"/>
</dbReference>
<keyword evidence="1" id="KW-0479">Metal-binding</keyword>
<comment type="caution">
    <text evidence="7">The sequence shown here is derived from an EMBL/GenBank/DDBJ whole genome shotgun (WGS) entry which is preliminary data.</text>
</comment>
<dbReference type="InterPro" id="IPR002048">
    <property type="entry name" value="EF_hand_dom"/>
</dbReference>
<keyword evidence="4" id="KW-0518">Myosin</keyword>
<keyword evidence="2" id="KW-0677">Repeat</keyword>
<evidence type="ECO:0000256" key="1">
    <source>
        <dbReference type="ARBA" id="ARBA00022723"/>
    </source>
</evidence>
<dbReference type="SUPFAM" id="SSF47473">
    <property type="entry name" value="EF-hand"/>
    <property type="match status" value="1"/>
</dbReference>
<dbReference type="AlphaFoldDB" id="A0A2P6NUH5"/>
<evidence type="ECO:0000256" key="2">
    <source>
        <dbReference type="ARBA" id="ARBA00022737"/>
    </source>
</evidence>
<dbReference type="Gene3D" id="1.10.238.10">
    <property type="entry name" value="EF-hand"/>
    <property type="match status" value="1"/>
</dbReference>
<dbReference type="InterPro" id="IPR018247">
    <property type="entry name" value="EF_Hand_1_Ca_BS"/>
</dbReference>
<feature type="domain" description="EF-hand" evidence="6">
    <location>
        <begin position="25"/>
        <end position="60"/>
    </location>
</feature>
<dbReference type="InterPro" id="IPR011992">
    <property type="entry name" value="EF-hand-dom_pair"/>
</dbReference>
<organism evidence="7 8">
    <name type="scientific">Planoprotostelium fungivorum</name>
    <dbReference type="NCBI Taxonomy" id="1890364"/>
    <lineage>
        <taxon>Eukaryota</taxon>
        <taxon>Amoebozoa</taxon>
        <taxon>Evosea</taxon>
        <taxon>Variosea</taxon>
        <taxon>Cavosteliida</taxon>
        <taxon>Cavosteliaceae</taxon>
        <taxon>Planoprotostelium</taxon>
    </lineage>
</organism>
<dbReference type="SMART" id="SM00054">
    <property type="entry name" value="EFh"/>
    <property type="match status" value="4"/>
</dbReference>
<dbReference type="EMBL" id="MDYQ01000019">
    <property type="protein sequence ID" value="PRP87611.1"/>
    <property type="molecule type" value="Genomic_DNA"/>
</dbReference>
<dbReference type="PANTHER" id="PTHR45942">
    <property type="entry name" value="PROTEIN PHOSPATASE 3 REGULATORY SUBUNIT B ALPHA ISOFORM TYPE 1"/>
    <property type="match status" value="1"/>
</dbReference>